<keyword evidence="5 8" id="KW-0408">Iron</keyword>
<evidence type="ECO:0000256" key="6">
    <source>
        <dbReference type="ARBA" id="ARBA00023136"/>
    </source>
</evidence>
<evidence type="ECO:0000259" key="10">
    <source>
        <dbReference type="PROSITE" id="PS50255"/>
    </source>
</evidence>
<dbReference type="SMART" id="SM01117">
    <property type="entry name" value="Cyt-b5"/>
    <property type="match status" value="1"/>
</dbReference>
<name>A0A6A6KVH6_HEVBR</name>
<dbReference type="EMBL" id="JAAGAX010000014">
    <property type="protein sequence ID" value="KAF2292627.1"/>
    <property type="molecule type" value="Genomic_DNA"/>
</dbReference>
<evidence type="ECO:0000256" key="1">
    <source>
        <dbReference type="ARBA" id="ARBA00004370"/>
    </source>
</evidence>
<dbReference type="PANTHER" id="PTHR19359">
    <property type="entry name" value="CYTOCHROME B5"/>
    <property type="match status" value="1"/>
</dbReference>
<evidence type="ECO:0000256" key="2">
    <source>
        <dbReference type="ARBA" id="ARBA00022617"/>
    </source>
</evidence>
<comment type="subcellular location">
    <subcellularLocation>
        <location evidence="1">Membrane</location>
    </subcellularLocation>
</comment>
<comment type="similarity">
    <text evidence="7 8">Belongs to the cytochrome b5 family.</text>
</comment>
<dbReference type="InterPro" id="IPR018506">
    <property type="entry name" value="Cyt_B5_heme-BS"/>
</dbReference>
<dbReference type="AlphaFoldDB" id="A0A6A6KVH6"/>
<sequence length="400" mass="45777">MGGQGKVFTLAEVSEHNHHKDCWLVIEGKVYDVTKFMEDHPGGDEVLLSATGKDATDDFEDVGHSSSARAMMDEFYVGEIDTSTIPSRKAYTPPKQPHYNQDKTPEFIIKLLQFIVPLLILGLAVVYRGKKNTRMGSIAGEDGVLKLVHPGRYVEIHRQPVTAAEIMKKYPRHSVTRPDVFEYPWVVVKPESVLNLGKVFFIVPNRTIYDLMKAHRERNQHSPNQNQSPEKGVNEQVQNQDSPIKSHAGSTPKHLNRHTQLYKSPPTTSCMWIPSLDQDRDLKTRKQNKVGSWPEIMLKHKMSHLSLEDKPAETSRIIIKSSNHEEDHNINTNITAEFHKTKVGDIEFRHSKEVTMLKSCLRKPDSVRKSLQLKVSFFLPAKDEEHQRRVKSVSRRVCRQ</sequence>
<dbReference type="SUPFAM" id="SSF55856">
    <property type="entry name" value="Cytochrome b5-like heme/steroid binding domain"/>
    <property type="match status" value="1"/>
</dbReference>
<dbReference type="Proteomes" id="UP000467840">
    <property type="component" value="Chromosome 13"/>
</dbReference>
<evidence type="ECO:0000256" key="8">
    <source>
        <dbReference type="RuleBase" id="RU362121"/>
    </source>
</evidence>
<dbReference type="PRINTS" id="PR00363">
    <property type="entry name" value="CYTOCHROMEB5"/>
</dbReference>
<dbReference type="PROSITE" id="PS00191">
    <property type="entry name" value="CYTOCHROME_B5_1"/>
    <property type="match status" value="1"/>
</dbReference>
<evidence type="ECO:0000313" key="11">
    <source>
        <dbReference type="EMBL" id="KAF2292627.1"/>
    </source>
</evidence>
<evidence type="ECO:0000256" key="3">
    <source>
        <dbReference type="ARBA" id="ARBA00022692"/>
    </source>
</evidence>
<dbReference type="PANTHER" id="PTHR19359:SF127">
    <property type="entry name" value="CYTOCHROME B5-LIKE HEME_STEROID-BINDING DOMAIN PROTEIN"/>
    <property type="match status" value="1"/>
</dbReference>
<dbReference type="InterPro" id="IPR050668">
    <property type="entry name" value="Cytochrome_b5"/>
</dbReference>
<dbReference type="InterPro" id="IPR036400">
    <property type="entry name" value="Cyt_B5-like_heme/steroid_sf"/>
</dbReference>
<keyword evidence="6" id="KW-0472">Membrane</keyword>
<dbReference type="InterPro" id="IPR001199">
    <property type="entry name" value="Cyt_B5-like_heme/steroid-bd"/>
</dbReference>
<evidence type="ECO:0000256" key="9">
    <source>
        <dbReference type="SAM" id="MobiDB-lite"/>
    </source>
</evidence>
<protein>
    <recommendedName>
        <fullName evidence="10">Cytochrome b5 heme-binding domain-containing protein</fullName>
    </recommendedName>
</protein>
<comment type="caution">
    <text evidence="11">The sequence shown here is derived from an EMBL/GenBank/DDBJ whole genome shotgun (WGS) entry which is preliminary data.</text>
</comment>
<proteinExistence type="inferred from homology"/>
<feature type="compositionally biased region" description="Polar residues" evidence="9">
    <location>
        <begin position="221"/>
        <end position="243"/>
    </location>
</feature>
<evidence type="ECO:0000256" key="7">
    <source>
        <dbReference type="ARBA" id="ARBA00038168"/>
    </source>
</evidence>
<evidence type="ECO:0000256" key="5">
    <source>
        <dbReference type="ARBA" id="ARBA00023004"/>
    </source>
</evidence>
<dbReference type="GO" id="GO:0020037">
    <property type="term" value="F:heme binding"/>
    <property type="evidence" value="ECO:0007669"/>
    <property type="project" value="UniProtKB-UniRule"/>
</dbReference>
<dbReference type="FunFam" id="3.10.120.10:FF:000002">
    <property type="entry name" value="Cytochrome b5 type B"/>
    <property type="match status" value="1"/>
</dbReference>
<dbReference type="InterPro" id="IPR025322">
    <property type="entry name" value="PADRE_dom"/>
</dbReference>
<evidence type="ECO:0000256" key="4">
    <source>
        <dbReference type="ARBA" id="ARBA00022723"/>
    </source>
</evidence>
<reference evidence="11 12" key="1">
    <citation type="journal article" date="2020" name="Mol. Plant">
        <title>The Chromosome-Based Rubber Tree Genome Provides New Insights into Spurge Genome Evolution and Rubber Biosynthesis.</title>
        <authorList>
            <person name="Liu J."/>
            <person name="Shi C."/>
            <person name="Shi C.C."/>
            <person name="Li W."/>
            <person name="Zhang Q.J."/>
            <person name="Zhang Y."/>
            <person name="Li K."/>
            <person name="Lu H.F."/>
            <person name="Shi C."/>
            <person name="Zhu S.T."/>
            <person name="Xiao Z.Y."/>
            <person name="Nan H."/>
            <person name="Yue Y."/>
            <person name="Zhu X.G."/>
            <person name="Wu Y."/>
            <person name="Hong X.N."/>
            <person name="Fan G.Y."/>
            <person name="Tong Y."/>
            <person name="Zhang D."/>
            <person name="Mao C.L."/>
            <person name="Liu Y.L."/>
            <person name="Hao S.J."/>
            <person name="Liu W.Q."/>
            <person name="Lv M.Q."/>
            <person name="Zhang H.B."/>
            <person name="Liu Y."/>
            <person name="Hu-Tang G.R."/>
            <person name="Wang J.P."/>
            <person name="Wang J.H."/>
            <person name="Sun Y.H."/>
            <person name="Ni S.B."/>
            <person name="Chen W.B."/>
            <person name="Zhang X.C."/>
            <person name="Jiao Y.N."/>
            <person name="Eichler E.E."/>
            <person name="Li G.H."/>
            <person name="Liu X."/>
            <person name="Gao L.Z."/>
        </authorList>
    </citation>
    <scope>NUCLEOTIDE SEQUENCE [LARGE SCALE GENOMIC DNA]</scope>
    <source>
        <strain evidence="12">cv. GT1</strain>
        <tissue evidence="11">Leaf</tissue>
    </source>
</reference>
<keyword evidence="3" id="KW-0812">Transmembrane</keyword>
<dbReference type="GO" id="GO:0016020">
    <property type="term" value="C:membrane"/>
    <property type="evidence" value="ECO:0007669"/>
    <property type="project" value="UniProtKB-SubCell"/>
</dbReference>
<dbReference type="Gene3D" id="3.10.120.10">
    <property type="entry name" value="Cytochrome b5-like heme/steroid binding domain"/>
    <property type="match status" value="1"/>
</dbReference>
<evidence type="ECO:0000313" key="12">
    <source>
        <dbReference type="Proteomes" id="UP000467840"/>
    </source>
</evidence>
<gene>
    <name evidence="11" type="ORF">GH714_026104</name>
</gene>
<dbReference type="PROSITE" id="PS50255">
    <property type="entry name" value="CYTOCHROME_B5_2"/>
    <property type="match status" value="1"/>
</dbReference>
<keyword evidence="2 8" id="KW-0349">Heme</keyword>
<dbReference type="GO" id="GO:0046872">
    <property type="term" value="F:metal ion binding"/>
    <property type="evidence" value="ECO:0007669"/>
    <property type="project" value="UniProtKB-UniRule"/>
</dbReference>
<feature type="domain" description="Cytochrome b5 heme-binding" evidence="10">
    <location>
        <begin position="5"/>
        <end position="81"/>
    </location>
</feature>
<organism evidence="11 12">
    <name type="scientific">Hevea brasiliensis</name>
    <name type="common">Para rubber tree</name>
    <name type="synonym">Siphonia brasiliensis</name>
    <dbReference type="NCBI Taxonomy" id="3981"/>
    <lineage>
        <taxon>Eukaryota</taxon>
        <taxon>Viridiplantae</taxon>
        <taxon>Streptophyta</taxon>
        <taxon>Embryophyta</taxon>
        <taxon>Tracheophyta</taxon>
        <taxon>Spermatophyta</taxon>
        <taxon>Magnoliopsida</taxon>
        <taxon>eudicotyledons</taxon>
        <taxon>Gunneridae</taxon>
        <taxon>Pentapetalae</taxon>
        <taxon>rosids</taxon>
        <taxon>fabids</taxon>
        <taxon>Malpighiales</taxon>
        <taxon>Euphorbiaceae</taxon>
        <taxon>Crotonoideae</taxon>
        <taxon>Micrandreae</taxon>
        <taxon>Hevea</taxon>
    </lineage>
</organism>
<keyword evidence="4 8" id="KW-0479">Metal-binding</keyword>
<dbReference type="Pfam" id="PF14009">
    <property type="entry name" value="PADRE"/>
    <property type="match status" value="1"/>
</dbReference>
<dbReference type="Pfam" id="PF00173">
    <property type="entry name" value="Cyt-b5"/>
    <property type="match status" value="1"/>
</dbReference>
<keyword evidence="12" id="KW-1185">Reference proteome</keyword>
<accession>A0A6A6KVH6</accession>
<feature type="region of interest" description="Disordered" evidence="9">
    <location>
        <begin position="217"/>
        <end position="263"/>
    </location>
</feature>